<sequence>MSLMTVRHSEVADLVFQNALDFLNSGLKILFDERSTASDAKVSVIAIQTAIELLAKYRLVRHFGLSAIIRGSVPEGDPLALATSGRLRTLGYGECLKLIDKDEGFSDSEREMLEGVQQLRNSLAHFAADVEVENVRLELSWLLVSALAMFAAGTDRDYGEMETHARFLNKANFDRLIGFRPYRAQAVDISNDSPDTIEVFRCWECKEDSLALRHSENYFCHCCGLATVTLAAGFADCQHCNRANGVCYDRLNSNEGFHHGKCLFCNKTAAVPCRFWGIKRGNQRALDAASCIDCGAVGSEAS</sequence>
<dbReference type="RefSeq" id="WP_062942614.1">
    <property type="nucleotide sequence ID" value="NZ_CP171847.1"/>
</dbReference>
<dbReference type="EMBL" id="LVYU01000099">
    <property type="protein sequence ID" value="KZA99902.1"/>
    <property type="molecule type" value="Genomic_DNA"/>
</dbReference>
<proteinExistence type="predicted"/>
<accession>A0A154IH86</accession>
<organism evidence="1">
    <name type="scientific">Rhizobium leguminosarum</name>
    <dbReference type="NCBI Taxonomy" id="384"/>
    <lineage>
        <taxon>Bacteria</taxon>
        <taxon>Pseudomonadati</taxon>
        <taxon>Pseudomonadota</taxon>
        <taxon>Alphaproteobacteria</taxon>
        <taxon>Hyphomicrobiales</taxon>
        <taxon>Rhizobiaceae</taxon>
        <taxon>Rhizobium/Agrobacterium group</taxon>
        <taxon>Rhizobium</taxon>
    </lineage>
</organism>
<comment type="caution">
    <text evidence="1">The sequence shown here is derived from an EMBL/GenBank/DDBJ whole genome shotgun (WGS) entry which is preliminary data.</text>
</comment>
<gene>
    <name evidence="1" type="ORF">A4A59_20995</name>
</gene>
<evidence type="ECO:0008006" key="2">
    <source>
        <dbReference type="Google" id="ProtNLM"/>
    </source>
</evidence>
<evidence type="ECO:0000313" key="1">
    <source>
        <dbReference type="EMBL" id="KZA99902.1"/>
    </source>
</evidence>
<name>A0A154IH86_RHILE</name>
<reference evidence="1" key="1">
    <citation type="submission" date="2016-03" db="EMBL/GenBank/DDBJ databases">
        <title>Microsymbionts genomes from the relict species Vavilovia formosa.</title>
        <authorList>
            <person name="Chirak E."/>
            <person name="Kimeklis A."/>
            <person name="Kopat V."/>
            <person name="Andronov E."/>
        </authorList>
    </citation>
    <scope>NUCLEOTIDE SEQUENCE [LARGE SCALE GENOMIC DNA]</scope>
    <source>
        <strain evidence="1">Vaf12</strain>
    </source>
</reference>
<dbReference type="AlphaFoldDB" id="A0A154IH86"/>
<protein>
    <recommendedName>
        <fullName evidence="2">DUF4145 domain-containing protein</fullName>
    </recommendedName>
</protein>